<feature type="transmembrane region" description="Helical" evidence="5">
    <location>
        <begin position="305"/>
        <end position="323"/>
    </location>
</feature>
<evidence type="ECO:0000256" key="5">
    <source>
        <dbReference type="SAM" id="Phobius"/>
    </source>
</evidence>
<dbReference type="AlphaFoldDB" id="A0A1T4K151"/>
<dbReference type="Pfam" id="PF01699">
    <property type="entry name" value="Na_Ca_ex"/>
    <property type="match status" value="2"/>
</dbReference>
<evidence type="ECO:0000313" key="8">
    <source>
        <dbReference type="Proteomes" id="UP000189956"/>
    </source>
</evidence>
<feature type="domain" description="Sodium/calcium exchanger membrane region" evidence="6">
    <location>
        <begin position="5"/>
        <end position="151"/>
    </location>
</feature>
<dbReference type="RefSeq" id="WP_174706347.1">
    <property type="nucleotide sequence ID" value="NZ_FUWL01000004.1"/>
</dbReference>
<feature type="transmembrane region" description="Helical" evidence="5">
    <location>
        <begin position="38"/>
        <end position="62"/>
    </location>
</feature>
<reference evidence="7 8" key="1">
    <citation type="submission" date="2017-02" db="EMBL/GenBank/DDBJ databases">
        <authorList>
            <person name="Peterson S.W."/>
        </authorList>
    </citation>
    <scope>NUCLEOTIDE SEQUENCE [LARGE SCALE GENOMIC DNA]</scope>
    <source>
        <strain evidence="7 8">ATCC 700135</strain>
    </source>
</reference>
<evidence type="ECO:0000259" key="6">
    <source>
        <dbReference type="Pfam" id="PF01699"/>
    </source>
</evidence>
<evidence type="ECO:0000256" key="4">
    <source>
        <dbReference type="ARBA" id="ARBA00023136"/>
    </source>
</evidence>
<dbReference type="InterPro" id="IPR004481">
    <property type="entry name" value="K/Na/Ca-exchanger"/>
</dbReference>
<evidence type="ECO:0000313" key="7">
    <source>
        <dbReference type="EMBL" id="SJZ36180.1"/>
    </source>
</evidence>
<dbReference type="PANTHER" id="PTHR10846:SF8">
    <property type="entry name" value="INNER MEMBRANE PROTEIN YRBG"/>
    <property type="match status" value="1"/>
</dbReference>
<dbReference type="InterPro" id="IPR004837">
    <property type="entry name" value="NaCa_Exmemb"/>
</dbReference>
<evidence type="ECO:0000256" key="2">
    <source>
        <dbReference type="ARBA" id="ARBA00022692"/>
    </source>
</evidence>
<dbReference type="GO" id="GO:0005886">
    <property type="term" value="C:plasma membrane"/>
    <property type="evidence" value="ECO:0007669"/>
    <property type="project" value="TreeGrafter"/>
</dbReference>
<dbReference type="Proteomes" id="UP000189956">
    <property type="component" value="Unassembled WGS sequence"/>
</dbReference>
<feature type="domain" description="Sodium/calcium exchanger membrane region" evidence="6">
    <location>
        <begin position="177"/>
        <end position="319"/>
    </location>
</feature>
<evidence type="ECO:0000256" key="3">
    <source>
        <dbReference type="ARBA" id="ARBA00022989"/>
    </source>
</evidence>
<gene>
    <name evidence="7" type="ORF">SAMN02745205_00502</name>
</gene>
<organism evidence="7 8">
    <name type="scientific">Porphyromonas cangingivalis</name>
    <dbReference type="NCBI Taxonomy" id="36874"/>
    <lineage>
        <taxon>Bacteria</taxon>
        <taxon>Pseudomonadati</taxon>
        <taxon>Bacteroidota</taxon>
        <taxon>Bacteroidia</taxon>
        <taxon>Bacteroidales</taxon>
        <taxon>Porphyromonadaceae</taxon>
        <taxon>Porphyromonas</taxon>
    </lineage>
</organism>
<feature type="transmembrane region" description="Helical" evidence="5">
    <location>
        <begin position="241"/>
        <end position="264"/>
    </location>
</feature>
<dbReference type="NCBIfam" id="TIGR00367">
    <property type="entry name" value="calcium/sodium antiporter"/>
    <property type="match status" value="1"/>
</dbReference>
<sequence>MIIDILLVIVGAVLILAGANFLTDGASAIATRFNISQMVIGLTIVAFGTSAPELTVSVLSGLSGNGGMAVGNVIGSNIFNILAILGLTAIITPLPIGRTSRNIEIPMAILTALVLIFVIGDIFIDGKGEAELTRSEGATLLTFGLLFLLYTLYMASKGKGSAEESSSPTKPIKTWLSVIYVIGGLVGLVYGGRLFVDSASEIARTLGVSETLIGLTLVSWGTSLPELATSIVAAFKKNADIAIGNVVGSNIFNIFLVLGFTGLVHNQTGLTFSFVDLGVQLLAPLLLFLFARVLSTGTLSRKEGVFLFLIFVAYNWYLISGAVA</sequence>
<dbReference type="GO" id="GO:0008273">
    <property type="term" value="F:calcium, potassium:sodium antiporter activity"/>
    <property type="evidence" value="ECO:0007669"/>
    <property type="project" value="TreeGrafter"/>
</dbReference>
<protein>
    <submittedName>
        <fullName evidence="7">Cation:H+ antiporter</fullName>
    </submittedName>
</protein>
<feature type="transmembrane region" description="Helical" evidence="5">
    <location>
        <begin position="103"/>
        <end position="124"/>
    </location>
</feature>
<feature type="transmembrane region" description="Helical" evidence="5">
    <location>
        <begin position="175"/>
        <end position="196"/>
    </location>
</feature>
<dbReference type="EMBL" id="FUWL01000004">
    <property type="protein sequence ID" value="SJZ36180.1"/>
    <property type="molecule type" value="Genomic_DNA"/>
</dbReference>
<keyword evidence="2 5" id="KW-0812">Transmembrane</keyword>
<dbReference type="GO" id="GO:0005262">
    <property type="term" value="F:calcium channel activity"/>
    <property type="evidence" value="ECO:0007669"/>
    <property type="project" value="TreeGrafter"/>
</dbReference>
<feature type="transmembrane region" description="Helical" evidence="5">
    <location>
        <begin position="270"/>
        <end position="293"/>
    </location>
</feature>
<feature type="transmembrane region" description="Helical" evidence="5">
    <location>
        <begin position="69"/>
        <end position="91"/>
    </location>
</feature>
<keyword evidence="4 5" id="KW-0472">Membrane</keyword>
<feature type="transmembrane region" description="Helical" evidence="5">
    <location>
        <begin position="136"/>
        <end position="155"/>
    </location>
</feature>
<accession>A0A1T4K151</accession>
<dbReference type="GO" id="GO:0006874">
    <property type="term" value="P:intracellular calcium ion homeostasis"/>
    <property type="evidence" value="ECO:0007669"/>
    <property type="project" value="TreeGrafter"/>
</dbReference>
<dbReference type="InterPro" id="IPR044880">
    <property type="entry name" value="NCX_ion-bd_dom_sf"/>
</dbReference>
<comment type="subcellular location">
    <subcellularLocation>
        <location evidence="1">Membrane</location>
        <topology evidence="1">Multi-pass membrane protein</topology>
    </subcellularLocation>
</comment>
<name>A0A1T4K151_PORCN</name>
<keyword evidence="3 5" id="KW-1133">Transmembrane helix</keyword>
<dbReference type="PANTHER" id="PTHR10846">
    <property type="entry name" value="SODIUM/POTASSIUM/CALCIUM EXCHANGER"/>
    <property type="match status" value="1"/>
</dbReference>
<evidence type="ECO:0000256" key="1">
    <source>
        <dbReference type="ARBA" id="ARBA00004141"/>
    </source>
</evidence>
<proteinExistence type="predicted"/>
<dbReference type="Gene3D" id="1.20.1420.30">
    <property type="entry name" value="NCX, central ion-binding region"/>
    <property type="match status" value="1"/>
</dbReference>